<dbReference type="Gene3D" id="3.60.15.10">
    <property type="entry name" value="Ribonuclease Z/Hydroxyacylglutathione hydrolase-like"/>
    <property type="match status" value="1"/>
</dbReference>
<gene>
    <name evidence="2" type="ORF">GKO32_10480</name>
</gene>
<evidence type="ECO:0000313" key="2">
    <source>
        <dbReference type="EMBL" id="MTD54396.1"/>
    </source>
</evidence>
<dbReference type="Pfam" id="PF12706">
    <property type="entry name" value="Lactamase_B_2"/>
    <property type="match status" value="1"/>
</dbReference>
<keyword evidence="3" id="KW-1185">Reference proteome</keyword>
<dbReference type="OrthoDB" id="9800940at2"/>
<dbReference type="CDD" id="cd07716">
    <property type="entry name" value="RNaseZ_short-form-like_MBL-fold"/>
    <property type="match status" value="1"/>
</dbReference>
<organism evidence="2 3">
    <name type="scientific">Amycolatopsis pithecellobii</name>
    <dbReference type="NCBI Taxonomy" id="664692"/>
    <lineage>
        <taxon>Bacteria</taxon>
        <taxon>Bacillati</taxon>
        <taxon>Actinomycetota</taxon>
        <taxon>Actinomycetes</taxon>
        <taxon>Pseudonocardiales</taxon>
        <taxon>Pseudonocardiaceae</taxon>
        <taxon>Amycolatopsis</taxon>
    </lineage>
</organism>
<evidence type="ECO:0000313" key="3">
    <source>
        <dbReference type="Proteomes" id="UP000440096"/>
    </source>
</evidence>
<feature type="domain" description="Metallo-beta-lactamase" evidence="1">
    <location>
        <begin position="18"/>
        <end position="215"/>
    </location>
</feature>
<dbReference type="InterPro" id="IPR036866">
    <property type="entry name" value="RibonucZ/Hydroxyglut_hydro"/>
</dbReference>
<evidence type="ECO:0000259" key="1">
    <source>
        <dbReference type="SMART" id="SM00849"/>
    </source>
</evidence>
<dbReference type="EMBL" id="WMBA01000011">
    <property type="protein sequence ID" value="MTD54396.1"/>
    <property type="molecule type" value="Genomic_DNA"/>
</dbReference>
<sequence>MQVTVLGCRSGMPADGQASSGYLVETPSARVLLDCGPGIATALSAVSDATLLDAIVISHLHADHCYDLLPIGKSLLSATMSFPGGPQARADKVRAIPLLVPAGARELFDRWAALFPVTTMPLLDKAFERAFDVREYAPGDVFEIRDATIGLHELRHVEPNCGIRVEAGGVALAYTGDTGMTDAAVKLASGADLLLAEATLSHPDRTEHGHLCGGDAGRIAARAGAGELALTHFACTERHWLHHLRDDAASEFPGPIRIVRAGERIDVHNG</sequence>
<name>A0A6N7Z4Z2_9PSEU</name>
<accession>A0A6N7Z4Z2</accession>
<dbReference type="InterPro" id="IPR001279">
    <property type="entry name" value="Metallo-B-lactamas"/>
</dbReference>
<dbReference type="AlphaFoldDB" id="A0A6N7Z4Z2"/>
<reference evidence="2 3" key="1">
    <citation type="submission" date="2019-11" db="EMBL/GenBank/DDBJ databases">
        <title>Draft genome of Amycolatopsis RM579.</title>
        <authorList>
            <person name="Duangmal K."/>
            <person name="Mingma R."/>
        </authorList>
    </citation>
    <scope>NUCLEOTIDE SEQUENCE [LARGE SCALE GENOMIC DNA]</scope>
    <source>
        <strain evidence="2 3">RM579</strain>
    </source>
</reference>
<dbReference type="PANTHER" id="PTHR46018:SF4">
    <property type="entry name" value="METALLO-HYDROLASE YHFI-RELATED"/>
    <property type="match status" value="1"/>
</dbReference>
<keyword evidence="2" id="KW-0378">Hydrolase</keyword>
<comment type="caution">
    <text evidence="2">The sequence shown here is derived from an EMBL/GenBank/DDBJ whole genome shotgun (WGS) entry which is preliminary data.</text>
</comment>
<dbReference type="Proteomes" id="UP000440096">
    <property type="component" value="Unassembled WGS sequence"/>
</dbReference>
<dbReference type="SUPFAM" id="SSF56281">
    <property type="entry name" value="Metallo-hydrolase/oxidoreductase"/>
    <property type="match status" value="1"/>
</dbReference>
<proteinExistence type="predicted"/>
<dbReference type="SMART" id="SM00849">
    <property type="entry name" value="Lactamase_B"/>
    <property type="match status" value="1"/>
</dbReference>
<dbReference type="GO" id="GO:0042781">
    <property type="term" value="F:3'-tRNA processing endoribonuclease activity"/>
    <property type="evidence" value="ECO:0007669"/>
    <property type="project" value="TreeGrafter"/>
</dbReference>
<protein>
    <submittedName>
        <fullName evidence="2">MBL fold metallo-hydrolase</fullName>
    </submittedName>
</protein>
<dbReference type="PANTHER" id="PTHR46018">
    <property type="entry name" value="ZINC PHOSPHODIESTERASE ELAC PROTEIN 1"/>
    <property type="match status" value="1"/>
</dbReference>